<dbReference type="PANTHER" id="PTHR24305:SF166">
    <property type="entry name" value="CYTOCHROME P450 12A4, MITOCHONDRIAL-RELATED"/>
    <property type="match status" value="1"/>
</dbReference>
<evidence type="ECO:0000256" key="12">
    <source>
        <dbReference type="ARBA" id="ARBA00023136"/>
    </source>
</evidence>
<dbReference type="Proteomes" id="UP000290288">
    <property type="component" value="Unassembled WGS sequence"/>
</dbReference>
<sequence>MGVELPTMLSSLLTRLPFLGSAAGENHNVTRLVLVAFTVIYVTSRLRKFLDGRKFIAHMPNFNVAVSPYSPFGLFLPVTRFTPGYWFLWKGRHELYKHLNGENFAIVPWLEGDPMIISSNLDVMRQVAYGSHRTDFEKPQEMSQALLFWGQNLAAADGDTWRKHRRVMGPAFNSKLYQTVWTKTAEIYDQMVEGEGWTGKDSVEVPAVQKLTFQVALLVISTCGFGLPFNWEEPPVASDGSMTVQQALSVTNERTLAVTNLPRWTHKLPLTYFKEIGEAVKQMEKFMNEQISLRKQMVGAGNVMENPDAFTMMVQANEEGDNKYVLENDELIGNVFILLFAGHETTAHTFAAALSYLAINPDIQQEILDHIVSAIGWDGKPTFEDYGKLDKVLAVFYEALRLFPSGHLMFRRATKDTTIQIPRPLGQEGSETIPVSKGTTVVIDMVGVQYNARYFDEPEKFKPSRWYGLSLNDADAFTAFSVGPRECLGRRFATIEAVSFLTLLIRDWKLEPLLQKGETVPEWKERVLDAQILITLGVKDAPIRFVRRNKQG</sequence>
<dbReference type="AlphaFoldDB" id="A0A4Q2DN89"/>
<evidence type="ECO:0000256" key="10">
    <source>
        <dbReference type="ARBA" id="ARBA00023004"/>
    </source>
</evidence>
<comment type="pathway">
    <text evidence="3">Secondary metabolite biosynthesis; terpenoid biosynthesis.</text>
</comment>
<comment type="caution">
    <text evidence="15">The sequence shown here is derived from an EMBL/GenBank/DDBJ whole genome shotgun (WGS) entry which is preliminary data.</text>
</comment>
<evidence type="ECO:0000313" key="16">
    <source>
        <dbReference type="Proteomes" id="UP000290288"/>
    </source>
</evidence>
<dbReference type="InterPro" id="IPR001128">
    <property type="entry name" value="Cyt_P450"/>
</dbReference>
<dbReference type="InterPro" id="IPR050121">
    <property type="entry name" value="Cytochrome_P450_monoxygenase"/>
</dbReference>
<dbReference type="PRINTS" id="PR00385">
    <property type="entry name" value="P450"/>
</dbReference>
<keyword evidence="6" id="KW-0812">Transmembrane</keyword>
<keyword evidence="9 14" id="KW-0560">Oxidoreductase</keyword>
<dbReference type="Gene3D" id="1.10.630.10">
    <property type="entry name" value="Cytochrome P450"/>
    <property type="match status" value="1"/>
</dbReference>
<organism evidence="15 16">
    <name type="scientific">Candolleomyces aberdarensis</name>
    <dbReference type="NCBI Taxonomy" id="2316362"/>
    <lineage>
        <taxon>Eukaryota</taxon>
        <taxon>Fungi</taxon>
        <taxon>Dikarya</taxon>
        <taxon>Basidiomycota</taxon>
        <taxon>Agaricomycotina</taxon>
        <taxon>Agaricomycetes</taxon>
        <taxon>Agaricomycetidae</taxon>
        <taxon>Agaricales</taxon>
        <taxon>Agaricineae</taxon>
        <taxon>Psathyrellaceae</taxon>
        <taxon>Candolleomyces</taxon>
    </lineage>
</organism>
<keyword evidence="16" id="KW-1185">Reference proteome</keyword>
<evidence type="ECO:0000256" key="1">
    <source>
        <dbReference type="ARBA" id="ARBA00001971"/>
    </source>
</evidence>
<dbReference type="GO" id="GO:0005506">
    <property type="term" value="F:iron ion binding"/>
    <property type="evidence" value="ECO:0007669"/>
    <property type="project" value="InterPro"/>
</dbReference>
<feature type="binding site" description="axial binding residue" evidence="13">
    <location>
        <position position="487"/>
    </location>
    <ligand>
        <name>heme</name>
        <dbReference type="ChEBI" id="CHEBI:30413"/>
    </ligand>
    <ligandPart>
        <name>Fe</name>
        <dbReference type="ChEBI" id="CHEBI:18248"/>
    </ligandPart>
</feature>
<comment type="subcellular location">
    <subcellularLocation>
        <location evidence="2">Membrane</location>
    </subcellularLocation>
</comment>
<dbReference type="InterPro" id="IPR002401">
    <property type="entry name" value="Cyt_P450_E_grp-I"/>
</dbReference>
<keyword evidence="11 14" id="KW-0503">Monooxygenase</keyword>
<dbReference type="PANTHER" id="PTHR24305">
    <property type="entry name" value="CYTOCHROME P450"/>
    <property type="match status" value="1"/>
</dbReference>
<comment type="cofactor">
    <cofactor evidence="1 13">
        <name>heme</name>
        <dbReference type="ChEBI" id="CHEBI:30413"/>
    </cofactor>
</comment>
<evidence type="ECO:0000256" key="7">
    <source>
        <dbReference type="ARBA" id="ARBA00022723"/>
    </source>
</evidence>
<keyword evidence="12" id="KW-0472">Membrane</keyword>
<keyword evidence="10 13" id="KW-0408">Iron</keyword>
<evidence type="ECO:0000256" key="11">
    <source>
        <dbReference type="ARBA" id="ARBA00023033"/>
    </source>
</evidence>
<evidence type="ECO:0000256" key="8">
    <source>
        <dbReference type="ARBA" id="ARBA00022989"/>
    </source>
</evidence>
<dbReference type="PROSITE" id="PS00086">
    <property type="entry name" value="CYTOCHROME_P450"/>
    <property type="match status" value="1"/>
</dbReference>
<dbReference type="PRINTS" id="PR00463">
    <property type="entry name" value="EP450I"/>
</dbReference>
<evidence type="ECO:0000256" key="4">
    <source>
        <dbReference type="ARBA" id="ARBA00010617"/>
    </source>
</evidence>
<dbReference type="InterPro" id="IPR036396">
    <property type="entry name" value="Cyt_P450_sf"/>
</dbReference>
<dbReference type="GO" id="GO:0020037">
    <property type="term" value="F:heme binding"/>
    <property type="evidence" value="ECO:0007669"/>
    <property type="project" value="InterPro"/>
</dbReference>
<dbReference type="OrthoDB" id="1470350at2759"/>
<dbReference type="STRING" id="2316362.A0A4Q2DN89"/>
<proteinExistence type="inferred from homology"/>
<evidence type="ECO:0000256" key="6">
    <source>
        <dbReference type="ARBA" id="ARBA00022692"/>
    </source>
</evidence>
<reference evidence="15 16" key="1">
    <citation type="submission" date="2019-01" db="EMBL/GenBank/DDBJ databases">
        <title>Draft genome sequence of Psathyrella aberdarensis IHI B618.</title>
        <authorList>
            <person name="Buettner E."/>
            <person name="Kellner H."/>
        </authorList>
    </citation>
    <scope>NUCLEOTIDE SEQUENCE [LARGE SCALE GENOMIC DNA]</scope>
    <source>
        <strain evidence="15 16">IHI B618</strain>
    </source>
</reference>
<evidence type="ECO:0000256" key="14">
    <source>
        <dbReference type="RuleBase" id="RU000461"/>
    </source>
</evidence>
<protein>
    <recommendedName>
        <fullName evidence="17">Cytochrome P450</fullName>
    </recommendedName>
</protein>
<dbReference type="InterPro" id="IPR017972">
    <property type="entry name" value="Cyt_P450_CS"/>
</dbReference>
<evidence type="ECO:0000313" key="15">
    <source>
        <dbReference type="EMBL" id="RXW21527.1"/>
    </source>
</evidence>
<evidence type="ECO:0000256" key="9">
    <source>
        <dbReference type="ARBA" id="ARBA00023002"/>
    </source>
</evidence>
<accession>A0A4Q2DN89</accession>
<dbReference type="EMBL" id="SDEE01000104">
    <property type="protein sequence ID" value="RXW21527.1"/>
    <property type="molecule type" value="Genomic_DNA"/>
</dbReference>
<evidence type="ECO:0000256" key="3">
    <source>
        <dbReference type="ARBA" id="ARBA00004721"/>
    </source>
</evidence>
<keyword evidence="5 13" id="KW-0349">Heme</keyword>
<dbReference type="Pfam" id="PF00067">
    <property type="entry name" value="p450"/>
    <property type="match status" value="1"/>
</dbReference>
<dbReference type="GO" id="GO:0016020">
    <property type="term" value="C:membrane"/>
    <property type="evidence" value="ECO:0007669"/>
    <property type="project" value="UniProtKB-SubCell"/>
</dbReference>
<evidence type="ECO:0000256" key="5">
    <source>
        <dbReference type="ARBA" id="ARBA00022617"/>
    </source>
</evidence>
<dbReference type="GO" id="GO:0016705">
    <property type="term" value="F:oxidoreductase activity, acting on paired donors, with incorporation or reduction of molecular oxygen"/>
    <property type="evidence" value="ECO:0007669"/>
    <property type="project" value="InterPro"/>
</dbReference>
<dbReference type="GO" id="GO:0004497">
    <property type="term" value="F:monooxygenase activity"/>
    <property type="evidence" value="ECO:0007669"/>
    <property type="project" value="UniProtKB-KW"/>
</dbReference>
<name>A0A4Q2DN89_9AGAR</name>
<gene>
    <name evidence="15" type="ORF">EST38_g4338</name>
</gene>
<keyword evidence="7 13" id="KW-0479">Metal-binding</keyword>
<evidence type="ECO:0000256" key="13">
    <source>
        <dbReference type="PIRSR" id="PIRSR602401-1"/>
    </source>
</evidence>
<evidence type="ECO:0000256" key="2">
    <source>
        <dbReference type="ARBA" id="ARBA00004370"/>
    </source>
</evidence>
<keyword evidence="8" id="KW-1133">Transmembrane helix</keyword>
<dbReference type="SUPFAM" id="SSF48264">
    <property type="entry name" value="Cytochrome P450"/>
    <property type="match status" value="1"/>
</dbReference>
<evidence type="ECO:0008006" key="17">
    <source>
        <dbReference type="Google" id="ProtNLM"/>
    </source>
</evidence>
<comment type="similarity">
    <text evidence="4 14">Belongs to the cytochrome P450 family.</text>
</comment>